<sequence>MATNILGIIMRVSEIIEEFIPCKVCGNSDLENFYFHVSVDKGQPYVKCCECEEDYYSTSARKILERADESRKAKTESRITFKERTGISFNDQQPVHPLVKVLAQM</sequence>
<name>A0A0N8KQQ0_9EURY</name>
<accession>A0A0N8KQQ0</accession>
<proteinExistence type="predicted"/>
<evidence type="ECO:0000313" key="2">
    <source>
        <dbReference type="Proteomes" id="UP000050360"/>
    </source>
</evidence>
<organism evidence="1 2">
    <name type="scientific">Candidatus Methanoperedens nitratireducens</name>
    <dbReference type="NCBI Taxonomy" id="1392998"/>
    <lineage>
        <taxon>Archaea</taxon>
        <taxon>Methanobacteriati</taxon>
        <taxon>Methanobacteriota</taxon>
        <taxon>Stenosarchaea group</taxon>
        <taxon>Methanomicrobia</taxon>
        <taxon>Methanosarcinales</taxon>
        <taxon>ANME-2 cluster</taxon>
        <taxon>Candidatus Methanoperedentaceae</taxon>
        <taxon>Candidatus Methanoperedens</taxon>
    </lineage>
</organism>
<gene>
    <name evidence="1" type="ORF">MPEBLZ_02701</name>
</gene>
<evidence type="ECO:0000313" key="1">
    <source>
        <dbReference type="EMBL" id="KPQ42754.1"/>
    </source>
</evidence>
<dbReference type="EMBL" id="LKCM01000206">
    <property type="protein sequence ID" value="KPQ42754.1"/>
    <property type="molecule type" value="Genomic_DNA"/>
</dbReference>
<dbReference type="AlphaFoldDB" id="A0A0N8KQQ0"/>
<protein>
    <submittedName>
        <fullName evidence="1">Uncharacterized protein</fullName>
    </submittedName>
</protein>
<comment type="caution">
    <text evidence="1">The sequence shown here is derived from an EMBL/GenBank/DDBJ whole genome shotgun (WGS) entry which is preliminary data.</text>
</comment>
<dbReference type="Proteomes" id="UP000050360">
    <property type="component" value="Unassembled WGS sequence"/>
</dbReference>
<reference evidence="1 2" key="1">
    <citation type="submission" date="2015-09" db="EMBL/GenBank/DDBJ databases">
        <title>A metagenomics-based metabolic model of nitrate-dependent anaerobic oxidation of methane by Methanoperedens-like archaea.</title>
        <authorList>
            <person name="Arshad A."/>
            <person name="Speth D.R."/>
            <person name="De Graaf R.M."/>
            <person name="Op Den Camp H.J."/>
            <person name="Jetten M.S."/>
            <person name="Welte C.U."/>
        </authorList>
    </citation>
    <scope>NUCLEOTIDE SEQUENCE [LARGE SCALE GENOMIC DNA]</scope>
</reference>